<dbReference type="EMBL" id="JACBYE010000027">
    <property type="protein sequence ID" value="NYS94168.1"/>
    <property type="molecule type" value="Genomic_DNA"/>
</dbReference>
<evidence type="ECO:0000313" key="3">
    <source>
        <dbReference type="EMBL" id="NYS94168.1"/>
    </source>
</evidence>
<keyword evidence="1" id="KW-0547">Nucleotide-binding</keyword>
<dbReference type="Pfam" id="PF02655">
    <property type="entry name" value="ATP-grasp_3"/>
    <property type="match status" value="1"/>
</dbReference>
<accession>A0A853EZC4</accession>
<reference evidence="3 4" key="1">
    <citation type="submission" date="2020-07" db="EMBL/GenBank/DDBJ databases">
        <title>MOT database genomes.</title>
        <authorList>
            <person name="Joseph S."/>
            <person name="Aduse-Opoku J."/>
            <person name="Hashim A."/>
            <person name="Wade W."/>
            <person name="Curtis M."/>
        </authorList>
    </citation>
    <scope>NUCLEOTIDE SEQUENCE [LARGE SCALE GENOMIC DNA]</scope>
    <source>
        <strain evidence="3 4">DSM 100099</strain>
    </source>
</reference>
<dbReference type="InterPro" id="IPR003806">
    <property type="entry name" value="ATP-grasp_PylC-type"/>
</dbReference>
<keyword evidence="4" id="KW-1185">Reference proteome</keyword>
<dbReference type="Proteomes" id="UP000561011">
    <property type="component" value="Unassembled WGS sequence"/>
</dbReference>
<protein>
    <submittedName>
        <fullName evidence="3">ATP-grasp domain-containing protein</fullName>
    </submittedName>
</protein>
<comment type="caution">
    <text evidence="3">The sequence shown here is derived from an EMBL/GenBank/DDBJ whole genome shotgun (WGS) entry which is preliminary data.</text>
</comment>
<proteinExistence type="predicted"/>
<organism evidence="3 4">
    <name type="scientific">Sanguibacter inulinus</name>
    <dbReference type="NCBI Taxonomy" id="60922"/>
    <lineage>
        <taxon>Bacteria</taxon>
        <taxon>Bacillati</taxon>
        <taxon>Actinomycetota</taxon>
        <taxon>Actinomycetes</taxon>
        <taxon>Micrococcales</taxon>
        <taxon>Sanguibacteraceae</taxon>
        <taxon>Sanguibacter</taxon>
    </lineage>
</organism>
<evidence type="ECO:0000256" key="1">
    <source>
        <dbReference type="PROSITE-ProRule" id="PRU00409"/>
    </source>
</evidence>
<dbReference type="AlphaFoldDB" id="A0A853EZC4"/>
<gene>
    <name evidence="3" type="ORF">HZZ10_11650</name>
</gene>
<dbReference type="GO" id="GO:0005524">
    <property type="term" value="F:ATP binding"/>
    <property type="evidence" value="ECO:0007669"/>
    <property type="project" value="UniProtKB-UniRule"/>
</dbReference>
<dbReference type="InterPro" id="IPR036291">
    <property type="entry name" value="NAD(P)-bd_dom_sf"/>
</dbReference>
<dbReference type="Gene3D" id="3.30.470.20">
    <property type="entry name" value="ATP-grasp fold, B domain"/>
    <property type="match status" value="1"/>
</dbReference>
<name>A0A853EZC4_9MICO</name>
<dbReference type="Gene3D" id="3.40.50.20">
    <property type="match status" value="1"/>
</dbReference>
<sequence>MRRVVVTGARGPAGASVARQLVERGHDVLGVDMNPAGDGPFQVLRVPPSLDPTYPDALFAAAHCWSADLIIPTVSEELTLPALQETSREWSVVIGPRSAVSIASDKWSTYRVLLEAGVPVPASTLGSSGWPAAAGALAGYDGPLVSKPRHGRGGRGVVVHPHPEPLGLTSDSIVQEFAPGTEYAVDLLVSSHWGTVDVVAVLEKTALAQGDVGNGTSVRRLPPGHPADVVAAASEAVLAIGLTGPADVDVRRRHDGSVVVLEINARLGAHSAHVPEICTGILDHYRVLATR</sequence>
<dbReference type="RefSeq" id="WP_179913635.1">
    <property type="nucleotide sequence ID" value="NZ_JACBYE010000027.1"/>
</dbReference>
<dbReference type="SUPFAM" id="SSF51735">
    <property type="entry name" value="NAD(P)-binding Rossmann-fold domains"/>
    <property type="match status" value="1"/>
</dbReference>
<dbReference type="SUPFAM" id="SSF56059">
    <property type="entry name" value="Glutathione synthetase ATP-binding domain-like"/>
    <property type="match status" value="1"/>
</dbReference>
<dbReference type="PROSITE" id="PS50975">
    <property type="entry name" value="ATP_GRASP"/>
    <property type="match status" value="1"/>
</dbReference>
<dbReference type="GO" id="GO:0046872">
    <property type="term" value="F:metal ion binding"/>
    <property type="evidence" value="ECO:0007669"/>
    <property type="project" value="InterPro"/>
</dbReference>
<evidence type="ECO:0000259" key="2">
    <source>
        <dbReference type="PROSITE" id="PS50975"/>
    </source>
</evidence>
<evidence type="ECO:0000313" key="4">
    <source>
        <dbReference type="Proteomes" id="UP000561011"/>
    </source>
</evidence>
<dbReference type="InterPro" id="IPR011761">
    <property type="entry name" value="ATP-grasp"/>
</dbReference>
<keyword evidence="1" id="KW-0067">ATP-binding</keyword>
<feature type="domain" description="ATP-grasp" evidence="2">
    <location>
        <begin position="110"/>
        <end position="290"/>
    </location>
</feature>